<dbReference type="GO" id="GO:0003677">
    <property type="term" value="F:DNA binding"/>
    <property type="evidence" value="ECO:0007669"/>
    <property type="project" value="UniProtKB-KW"/>
</dbReference>
<feature type="binding site" evidence="12">
    <location>
        <position position="606"/>
    </location>
    <ligand>
        <name>K(+)</name>
        <dbReference type="ChEBI" id="CHEBI:29103"/>
    </ligand>
</feature>
<evidence type="ECO:0000256" key="9">
    <source>
        <dbReference type="ARBA" id="ARBA00023125"/>
    </source>
</evidence>
<dbReference type="PRINTS" id="PR00990">
    <property type="entry name" value="RIBOKINASE"/>
</dbReference>
<feature type="binding site" evidence="12">
    <location>
        <position position="509"/>
    </location>
    <ligand>
        <name>ATP</name>
        <dbReference type="ChEBI" id="CHEBI:30616"/>
    </ligand>
</feature>
<dbReference type="Pfam" id="PF00294">
    <property type="entry name" value="PfkB"/>
    <property type="match status" value="1"/>
</dbReference>
<name>A0A1E5HGK6_9ENTE</name>
<feature type="binding site" evidence="12">
    <location>
        <position position="569"/>
    </location>
    <ligand>
        <name>K(+)</name>
        <dbReference type="ChEBI" id="CHEBI:29103"/>
    </ligand>
</feature>
<comment type="activity regulation">
    <text evidence="12">Activated by a monovalent cation that binds near, but not in, the active site. The most likely occupant of the site in vivo is potassium. Ion binding induces a conformational change that may alter substrate affinity.</text>
</comment>
<evidence type="ECO:0000256" key="2">
    <source>
        <dbReference type="ARBA" id="ARBA00022723"/>
    </source>
</evidence>
<keyword evidence="11 12" id="KW-0119">Carbohydrate metabolism</keyword>
<feature type="binding site" evidence="12">
    <location>
        <begin position="336"/>
        <end position="338"/>
    </location>
    <ligand>
        <name>substrate</name>
    </ligand>
</feature>
<dbReference type="GO" id="GO:0046872">
    <property type="term" value="F:metal ion binding"/>
    <property type="evidence" value="ECO:0007669"/>
    <property type="project" value="UniProtKB-KW"/>
</dbReference>
<dbReference type="PANTHER" id="PTHR10584:SF166">
    <property type="entry name" value="RIBOKINASE"/>
    <property type="match status" value="1"/>
</dbReference>
<dbReference type="HAMAP" id="MF_01987">
    <property type="entry name" value="Ribokinase"/>
    <property type="match status" value="1"/>
</dbReference>
<evidence type="ECO:0000256" key="7">
    <source>
        <dbReference type="ARBA" id="ARBA00022958"/>
    </source>
</evidence>
<keyword evidence="4 12" id="KW-0418">Kinase</keyword>
<dbReference type="Proteomes" id="UP000094469">
    <property type="component" value="Unassembled WGS sequence"/>
</dbReference>
<organism evidence="14 15">
    <name type="scientific">Enterococcus ureilyticus</name>
    <dbReference type="NCBI Taxonomy" id="1131292"/>
    <lineage>
        <taxon>Bacteria</taxon>
        <taxon>Bacillati</taxon>
        <taxon>Bacillota</taxon>
        <taxon>Bacilli</taxon>
        <taxon>Lactobacillales</taxon>
        <taxon>Enterococcaceae</taxon>
        <taxon>Enterococcus</taxon>
    </lineage>
</organism>
<dbReference type="PRINTS" id="PR00036">
    <property type="entry name" value="HTHLACI"/>
</dbReference>
<dbReference type="GO" id="GO:0004747">
    <property type="term" value="F:ribokinase activity"/>
    <property type="evidence" value="ECO:0007669"/>
    <property type="project" value="UniProtKB-UniRule"/>
</dbReference>
<gene>
    <name evidence="12" type="primary">rbsK</name>
    <name evidence="14" type="ORF">BCR24_01710</name>
</gene>
<evidence type="ECO:0000256" key="6">
    <source>
        <dbReference type="ARBA" id="ARBA00022842"/>
    </source>
</evidence>
<dbReference type="InterPro" id="IPR046335">
    <property type="entry name" value="LacI/GalR-like_sensor"/>
</dbReference>
<comment type="similarity">
    <text evidence="12">Belongs to the carbohydrate kinase PfkB family. Ribokinase subfamily.</text>
</comment>
<protein>
    <recommendedName>
        <fullName evidence="12">Ribokinase</fullName>
        <shortName evidence="12">RK</shortName>
        <ecNumber evidence="12">2.7.1.15</ecNumber>
    </recommendedName>
</protein>
<comment type="caution">
    <text evidence="12">Lacks conserved residue(s) required for the propagation of feature annotation.</text>
</comment>
<dbReference type="SUPFAM" id="SSF53822">
    <property type="entry name" value="Periplasmic binding protein-like I"/>
    <property type="match status" value="1"/>
</dbReference>
<dbReference type="Pfam" id="PF13377">
    <property type="entry name" value="Peripla_BP_3"/>
    <property type="match status" value="1"/>
</dbReference>
<feature type="active site" description="Proton acceptor" evidence="12">
    <location>
        <position position="573"/>
    </location>
</feature>
<proteinExistence type="inferred from homology"/>
<dbReference type="InterPro" id="IPR010982">
    <property type="entry name" value="Lambda_DNA-bd_dom_sf"/>
</dbReference>
<feature type="binding site" evidence="12">
    <location>
        <position position="612"/>
    </location>
    <ligand>
        <name>K(+)</name>
        <dbReference type="ChEBI" id="CHEBI:29103"/>
    </ligand>
</feature>
<comment type="subunit">
    <text evidence="12">Homodimer.</text>
</comment>
<dbReference type="Gene3D" id="3.40.1190.20">
    <property type="match status" value="1"/>
</dbReference>
<dbReference type="RefSeq" id="WP_069638819.1">
    <property type="nucleotide sequence ID" value="NZ_JAFBEZ010000013.1"/>
</dbReference>
<dbReference type="PROSITE" id="PS50932">
    <property type="entry name" value="HTH_LACI_2"/>
    <property type="match status" value="1"/>
</dbReference>
<evidence type="ECO:0000256" key="1">
    <source>
        <dbReference type="ARBA" id="ARBA00022679"/>
    </source>
</evidence>
<dbReference type="InterPro" id="IPR000843">
    <property type="entry name" value="HTH_LacI"/>
</dbReference>
<keyword evidence="8" id="KW-0805">Transcription regulation</keyword>
<comment type="subcellular location">
    <subcellularLocation>
        <location evidence="12">Cytoplasm</location>
    </subcellularLocation>
</comment>
<dbReference type="SUPFAM" id="SSF47413">
    <property type="entry name" value="lambda repressor-like DNA-binding domains"/>
    <property type="match status" value="1"/>
</dbReference>
<dbReference type="AlphaFoldDB" id="A0A1E5HGK6"/>
<keyword evidence="5 12" id="KW-0067">ATP-binding</keyword>
<dbReference type="PANTHER" id="PTHR10584">
    <property type="entry name" value="SUGAR KINASE"/>
    <property type="match status" value="1"/>
</dbReference>
<evidence type="ECO:0000256" key="5">
    <source>
        <dbReference type="ARBA" id="ARBA00022840"/>
    </source>
</evidence>
<dbReference type="InterPro" id="IPR029056">
    <property type="entry name" value="Ribokinase-like"/>
</dbReference>
<dbReference type="Pfam" id="PF00356">
    <property type="entry name" value="LacI"/>
    <property type="match status" value="1"/>
</dbReference>
<dbReference type="EMBL" id="MIKC01000001">
    <property type="protein sequence ID" value="OEG24094.1"/>
    <property type="molecule type" value="Genomic_DNA"/>
</dbReference>
<keyword evidence="10" id="KW-0804">Transcription</keyword>
<feature type="binding site" evidence="12">
    <location>
        <position position="603"/>
    </location>
    <ligand>
        <name>K(+)</name>
        <dbReference type="ChEBI" id="CHEBI:29103"/>
    </ligand>
</feature>
<evidence type="ECO:0000256" key="12">
    <source>
        <dbReference type="HAMAP-Rule" id="MF_01987"/>
    </source>
</evidence>
<comment type="cofactor">
    <cofactor evidence="12">
        <name>Mg(2+)</name>
        <dbReference type="ChEBI" id="CHEBI:18420"/>
    </cofactor>
    <text evidence="12">Requires a divalent cation, most likely magnesium in vivo, as an electrophilic catalyst to aid phosphoryl group transfer. It is the chelate of the metal and the nucleotide that is the actual substrate.</text>
</comment>
<reference evidence="15" key="1">
    <citation type="submission" date="2016-09" db="EMBL/GenBank/DDBJ databases">
        <authorList>
            <person name="Gulvik C.A."/>
        </authorList>
    </citation>
    <scope>NUCLEOTIDE SEQUENCE [LARGE SCALE GENOMIC DNA]</scope>
    <source>
        <strain evidence="15">LMG 26676</strain>
    </source>
</reference>
<comment type="function">
    <text evidence="12">Catalyzes the phosphorylation of ribose at O-5 in a reaction requiring ATP and magnesium. The resulting D-ribose-5-phosphate can then be used either for sythesis of nucleotides, histidine, and tryptophan, or as a component of the pentose phosphate pathway.</text>
</comment>
<evidence type="ECO:0000256" key="8">
    <source>
        <dbReference type="ARBA" id="ARBA00023015"/>
    </source>
</evidence>
<feature type="binding site" evidence="12">
    <location>
        <position position="573"/>
    </location>
    <ligand>
        <name>substrate</name>
    </ligand>
</feature>
<keyword evidence="1 12" id="KW-0808">Transferase</keyword>
<keyword evidence="12" id="KW-0963">Cytoplasm</keyword>
<dbReference type="Gene3D" id="3.40.50.2300">
    <property type="match status" value="2"/>
</dbReference>
<dbReference type="GO" id="GO:0019303">
    <property type="term" value="P:D-ribose catabolic process"/>
    <property type="evidence" value="ECO:0007669"/>
    <property type="project" value="UniProtKB-UniRule"/>
</dbReference>
<dbReference type="SUPFAM" id="SSF53613">
    <property type="entry name" value="Ribokinase-like"/>
    <property type="match status" value="1"/>
</dbReference>
<dbReference type="CDD" id="cd06267">
    <property type="entry name" value="PBP1_LacI_sugar_binding-like"/>
    <property type="match status" value="1"/>
</dbReference>
<dbReference type="CDD" id="cd01392">
    <property type="entry name" value="HTH_LacI"/>
    <property type="match status" value="1"/>
</dbReference>
<evidence type="ECO:0000313" key="15">
    <source>
        <dbReference type="Proteomes" id="UP000094469"/>
    </source>
</evidence>
<dbReference type="PROSITE" id="PS00356">
    <property type="entry name" value="HTH_LACI_1"/>
    <property type="match status" value="1"/>
</dbReference>
<evidence type="ECO:0000256" key="11">
    <source>
        <dbReference type="ARBA" id="ARBA00023277"/>
    </source>
</evidence>
<dbReference type="STRING" id="1131292.BCR24_01710"/>
<dbReference type="EC" id="2.7.1.15" evidence="12"/>
<dbReference type="InterPro" id="IPR028082">
    <property type="entry name" value="Peripla_BP_I"/>
</dbReference>
<dbReference type="InterPro" id="IPR011877">
    <property type="entry name" value="Ribokinase"/>
</dbReference>
<dbReference type="GO" id="GO:0005737">
    <property type="term" value="C:cytoplasm"/>
    <property type="evidence" value="ECO:0007669"/>
    <property type="project" value="UniProtKB-SubCell"/>
</dbReference>
<keyword evidence="7 12" id="KW-0630">Potassium</keyword>
<feature type="binding site" evidence="12">
    <location>
        <begin position="541"/>
        <end position="546"/>
    </location>
    <ligand>
        <name>ATP</name>
        <dbReference type="ChEBI" id="CHEBI:30616"/>
    </ligand>
</feature>
<comment type="catalytic activity">
    <reaction evidence="12">
        <text>D-ribose + ATP = D-ribose 5-phosphate + ADP + H(+)</text>
        <dbReference type="Rhea" id="RHEA:13697"/>
        <dbReference type="ChEBI" id="CHEBI:15378"/>
        <dbReference type="ChEBI" id="CHEBI:30616"/>
        <dbReference type="ChEBI" id="CHEBI:47013"/>
        <dbReference type="ChEBI" id="CHEBI:78346"/>
        <dbReference type="ChEBI" id="CHEBI:456216"/>
        <dbReference type="EC" id="2.7.1.15"/>
    </reaction>
</comment>
<feature type="binding site" evidence="12">
    <location>
        <begin position="364"/>
        <end position="368"/>
    </location>
    <ligand>
        <name>substrate</name>
    </ligand>
</feature>
<feature type="binding site" evidence="12">
    <location>
        <position position="567"/>
    </location>
    <ligand>
        <name>K(+)</name>
        <dbReference type="ChEBI" id="CHEBI:29103"/>
    </ligand>
</feature>
<accession>A0A1E5HGK6</accession>
<evidence type="ECO:0000256" key="4">
    <source>
        <dbReference type="ARBA" id="ARBA00022777"/>
    </source>
</evidence>
<sequence>MNIKDIAKLAGVSASTVSKIVNQKDQSISKETRERVLKIVKEYNYTPYASANTSSSKSWIIGVLLKSSASLNTTLDGIIQTAQGNGYSTLVFNNYSDKDQELKNITSLCKQNVDGVIWEPLTEQSLSFATYFKDASIPLLTVGPNGGKHAICFPYEEAAYQITQELIDQKHSQIACLLSKGRRTSAFLEGYKKCLFDNHMKLDKELIFDELNDNLAQKLNNRQITGVVSSHYHKALEFYQLVNTLSYKIPEDISLISLKSDHTEPLTFSELSEISTYAIQNTDFGTYIGNQLIHRIEQNKQKSQPFAQAFHLNNRTTISLPFNLNIPRLTVVGSINIDTYLTVPKLPNSGKTVSISSSSIQPGGKGVNQSIGAAKLGHRVGLIGNIGSDLDADYVYSALNQYGVDSLGIKRRPHTDTGKAYIFVAANGHSTISILPGANGIFTPEDIEEKKELFENAGYCLIQSEIPLDTVAKACSLAHEYGAKTIFKPSAYGKIPENILSLVDILIPNEDELNELCPEFSSIEEKANFLLNYGIQTIIVTLGEQGCYVKTIDWTEYFPAADFPAIDTTGASDAFISALASYLLYGYSLKAAVRIATYAAGFCITRDGVVASLIDRHSLETYIKQKEDGLIKK</sequence>
<dbReference type="InterPro" id="IPR011611">
    <property type="entry name" value="PfkB_dom"/>
</dbReference>
<dbReference type="UniPathway" id="UPA00916">
    <property type="reaction ID" value="UER00889"/>
</dbReference>
<dbReference type="InterPro" id="IPR002139">
    <property type="entry name" value="Ribo/fructo_kinase"/>
</dbReference>
<keyword evidence="2 12" id="KW-0479">Metal-binding</keyword>
<dbReference type="GO" id="GO:0006355">
    <property type="term" value="P:regulation of DNA-templated transcription"/>
    <property type="evidence" value="ECO:0007669"/>
    <property type="project" value="InterPro"/>
</dbReference>
<dbReference type="Gene3D" id="1.10.260.40">
    <property type="entry name" value="lambda repressor-like DNA-binding domains"/>
    <property type="match status" value="1"/>
</dbReference>
<feature type="binding site" evidence="12">
    <location>
        <position position="465"/>
    </location>
    <ligand>
        <name>substrate</name>
    </ligand>
</feature>
<evidence type="ECO:0000259" key="13">
    <source>
        <dbReference type="PROSITE" id="PS50932"/>
    </source>
</evidence>
<feature type="domain" description="HTH lacI-type" evidence="13">
    <location>
        <begin position="1"/>
        <end position="56"/>
    </location>
</feature>
<comment type="caution">
    <text evidence="14">The sequence shown here is derived from an EMBL/GenBank/DDBJ whole genome shotgun (WGS) entry which is preliminary data.</text>
</comment>
<dbReference type="GO" id="GO:0005524">
    <property type="term" value="F:ATP binding"/>
    <property type="evidence" value="ECO:0007669"/>
    <property type="project" value="UniProtKB-UniRule"/>
</dbReference>
<comment type="pathway">
    <text evidence="12">Carbohydrate metabolism; D-ribose degradation; D-ribose 5-phosphate from beta-D-ribopyranose: step 2/2.</text>
</comment>
<evidence type="ECO:0000256" key="10">
    <source>
        <dbReference type="ARBA" id="ARBA00023163"/>
    </source>
</evidence>
<keyword evidence="9" id="KW-0238">DNA-binding</keyword>
<dbReference type="OrthoDB" id="9775849at2"/>
<keyword evidence="6 12" id="KW-0460">Magnesium</keyword>
<evidence type="ECO:0000313" key="14">
    <source>
        <dbReference type="EMBL" id="OEG24094.1"/>
    </source>
</evidence>
<dbReference type="CDD" id="cd01174">
    <property type="entry name" value="ribokinase"/>
    <property type="match status" value="1"/>
</dbReference>
<dbReference type="SMART" id="SM00354">
    <property type="entry name" value="HTH_LACI"/>
    <property type="match status" value="1"/>
</dbReference>
<evidence type="ECO:0000256" key="3">
    <source>
        <dbReference type="ARBA" id="ARBA00022741"/>
    </source>
</evidence>
<feature type="binding site" evidence="12">
    <location>
        <position position="608"/>
    </location>
    <ligand>
        <name>K(+)</name>
        <dbReference type="ChEBI" id="CHEBI:29103"/>
    </ligand>
</feature>
<keyword evidence="3 12" id="KW-0547">Nucleotide-binding</keyword>
<keyword evidence="15" id="KW-1185">Reference proteome</keyword>